<comment type="function">
    <text evidence="17">5'-&gt;3' double-stranded DNA exonuclease which may also possess a cryptic 3'-&gt;5' double-stranded DNA exonuclease activity. Functions in DNA mismatch repair.</text>
</comment>
<comment type="function">
    <text evidence="16">5'-&gt;3' double-stranded DNA exonuclease which may also contain a cryptic 3'-&gt;5' double-stranded DNA exonuclease activity. Also exhibits endonuclease activity against 5'-overhanging flap structures similar to those generated by displacement synthesis when DNA polymerase encounters the 5'-end of a downstream Okazaki fragment. Required for DNA mismatch repair (MMR).</text>
</comment>
<dbReference type="GO" id="GO:0046872">
    <property type="term" value="F:metal ion binding"/>
    <property type="evidence" value="ECO:0007669"/>
    <property type="project" value="UniProtKB-UniRule"/>
</dbReference>
<dbReference type="GO" id="GO:0006298">
    <property type="term" value="P:mismatch repair"/>
    <property type="evidence" value="ECO:0007669"/>
    <property type="project" value="TreeGrafter"/>
</dbReference>
<dbReference type="InterPro" id="IPR006084">
    <property type="entry name" value="XPG/Rad2"/>
</dbReference>
<dbReference type="FunFam" id="3.40.50.1010:FF:000096">
    <property type="entry name" value="Exonuclease 1"/>
    <property type="match status" value="1"/>
</dbReference>
<evidence type="ECO:0000256" key="12">
    <source>
        <dbReference type="ARBA" id="ARBA00022881"/>
    </source>
</evidence>
<evidence type="ECO:0000256" key="16">
    <source>
        <dbReference type="ARBA" id="ARBA00055562"/>
    </source>
</evidence>
<dbReference type="InterPro" id="IPR006086">
    <property type="entry name" value="XPG-I_dom"/>
</dbReference>
<organism evidence="21 22">
    <name type="scientific">Pteropus vampyrus</name>
    <name type="common">Large flying fox</name>
    <dbReference type="NCBI Taxonomy" id="132908"/>
    <lineage>
        <taxon>Eukaryota</taxon>
        <taxon>Metazoa</taxon>
        <taxon>Chordata</taxon>
        <taxon>Craniata</taxon>
        <taxon>Vertebrata</taxon>
        <taxon>Euteleostomi</taxon>
        <taxon>Mammalia</taxon>
        <taxon>Eutheria</taxon>
        <taxon>Laurasiatheria</taxon>
        <taxon>Chiroptera</taxon>
        <taxon>Yinpterochiroptera</taxon>
        <taxon>Pteropodoidea</taxon>
        <taxon>Pteropodidae</taxon>
        <taxon>Pteropodinae</taxon>
        <taxon>Pteropus</taxon>
    </lineage>
</organism>
<evidence type="ECO:0000256" key="14">
    <source>
        <dbReference type="ARBA" id="ARBA00023204"/>
    </source>
</evidence>
<evidence type="ECO:0000256" key="4">
    <source>
        <dbReference type="ARBA" id="ARBA00022722"/>
    </source>
</evidence>
<comment type="cofactor">
    <cofactor evidence="17">
        <name>Mg(2+)</name>
        <dbReference type="ChEBI" id="CHEBI:18420"/>
    </cofactor>
    <text evidence="17">Binds 2 magnesium ions per subunit. They probably participate in the reaction catalyzed by the enzyme. May bind an additional third magnesium ion after substrate binding.</text>
</comment>
<dbReference type="Gene3D" id="1.10.150.20">
    <property type="entry name" value="5' to 3' exonuclease, C-terminal subdomain"/>
    <property type="match status" value="1"/>
</dbReference>
<dbReference type="FunFam" id="1.10.150.20:FF:000011">
    <property type="entry name" value="exonuclease 1"/>
    <property type="match status" value="1"/>
</dbReference>
<evidence type="ECO:0000256" key="13">
    <source>
        <dbReference type="ARBA" id="ARBA00023125"/>
    </source>
</evidence>
<dbReference type="InterPro" id="IPR037315">
    <property type="entry name" value="EXO1_H3TH"/>
</dbReference>
<dbReference type="Gene3D" id="3.40.50.1010">
    <property type="entry name" value="5'-nuclease"/>
    <property type="match status" value="1"/>
</dbReference>
<keyword evidence="11 17" id="KW-0460">Magnesium</keyword>
<evidence type="ECO:0000256" key="6">
    <source>
        <dbReference type="ARBA" id="ARBA00022759"/>
    </source>
</evidence>
<dbReference type="RefSeq" id="XP_023378974.1">
    <property type="nucleotide sequence ID" value="XM_023523206.1"/>
</dbReference>
<dbReference type="InterPro" id="IPR044752">
    <property type="entry name" value="PIN-like_EXO1"/>
</dbReference>
<dbReference type="InterPro" id="IPR008918">
    <property type="entry name" value="HhH2"/>
</dbReference>
<evidence type="ECO:0000256" key="15">
    <source>
        <dbReference type="ARBA" id="ARBA00023242"/>
    </source>
</evidence>
<feature type="compositionally biased region" description="Polar residues" evidence="18">
    <location>
        <begin position="660"/>
        <end position="671"/>
    </location>
</feature>
<dbReference type="GO" id="GO:0017108">
    <property type="term" value="F:5'-flap endonuclease activity"/>
    <property type="evidence" value="ECO:0007669"/>
    <property type="project" value="TreeGrafter"/>
</dbReference>
<comment type="subcellular location">
    <subcellularLocation>
        <location evidence="1 17">Nucleus</location>
    </subcellularLocation>
</comment>
<evidence type="ECO:0000313" key="21">
    <source>
        <dbReference type="Proteomes" id="UP000515202"/>
    </source>
</evidence>
<proteinExistence type="inferred from homology"/>
<keyword evidence="13 17" id="KW-0238">DNA-binding</keyword>
<keyword evidence="4 17" id="KW-0540">Nuclease</keyword>
<dbReference type="PROSITE" id="PS00842">
    <property type="entry name" value="XPG_2"/>
    <property type="match status" value="1"/>
</dbReference>
<dbReference type="SUPFAM" id="SSF47807">
    <property type="entry name" value="5' to 3' exonuclease, C-terminal subdomain"/>
    <property type="match status" value="1"/>
</dbReference>
<keyword evidence="8 17" id="KW-0228">DNA excision</keyword>
<dbReference type="SMART" id="SM00484">
    <property type="entry name" value="XPGI"/>
    <property type="match status" value="1"/>
</dbReference>
<dbReference type="CDD" id="cd09908">
    <property type="entry name" value="H3TH_EXO1"/>
    <property type="match status" value="1"/>
</dbReference>
<evidence type="ECO:0000256" key="2">
    <source>
        <dbReference type="ARBA" id="ARBA00010563"/>
    </source>
</evidence>
<name>A0A6P6BV84_PTEVA</name>
<dbReference type="SMART" id="SM00485">
    <property type="entry name" value="XPGN"/>
    <property type="match status" value="1"/>
</dbReference>
<dbReference type="Proteomes" id="UP000515202">
    <property type="component" value="Unplaced"/>
</dbReference>
<evidence type="ECO:0000256" key="1">
    <source>
        <dbReference type="ARBA" id="ARBA00004123"/>
    </source>
</evidence>
<dbReference type="InterPro" id="IPR019974">
    <property type="entry name" value="XPG_CS"/>
</dbReference>
<keyword evidence="15 17" id="KW-0539">Nucleus</keyword>
<protein>
    <recommendedName>
        <fullName evidence="3 17">Exonuclease 1</fullName>
        <ecNumber evidence="17">3.1.-.-</ecNumber>
    </recommendedName>
</protein>
<dbReference type="Pfam" id="PF00752">
    <property type="entry name" value="XPG_N"/>
    <property type="match status" value="2"/>
</dbReference>
<keyword evidence="12 17" id="KW-0267">Excision nuclease</keyword>
<evidence type="ECO:0000256" key="5">
    <source>
        <dbReference type="ARBA" id="ARBA00022723"/>
    </source>
</evidence>
<dbReference type="PANTHER" id="PTHR11081">
    <property type="entry name" value="FLAP ENDONUCLEASE FAMILY MEMBER"/>
    <property type="match status" value="1"/>
</dbReference>
<dbReference type="GO" id="GO:0005634">
    <property type="term" value="C:nucleus"/>
    <property type="evidence" value="ECO:0007669"/>
    <property type="project" value="UniProtKB-SubCell"/>
</dbReference>
<dbReference type="InterPro" id="IPR036279">
    <property type="entry name" value="5-3_exonuclease_C_sf"/>
</dbReference>
<dbReference type="CDD" id="cd09857">
    <property type="entry name" value="PIN_EXO1"/>
    <property type="match status" value="1"/>
</dbReference>
<keyword evidence="21" id="KW-1185">Reference proteome</keyword>
<feature type="region of interest" description="Disordered" evidence="18">
    <location>
        <begin position="658"/>
        <end position="703"/>
    </location>
</feature>
<dbReference type="GO" id="GO:0003677">
    <property type="term" value="F:DNA binding"/>
    <property type="evidence" value="ECO:0007669"/>
    <property type="project" value="UniProtKB-UniRule"/>
</dbReference>
<dbReference type="GO" id="GO:0006310">
    <property type="term" value="P:DNA recombination"/>
    <property type="evidence" value="ECO:0007669"/>
    <property type="project" value="TreeGrafter"/>
</dbReference>
<dbReference type="GeneID" id="105305405"/>
<dbReference type="PROSITE" id="PS00841">
    <property type="entry name" value="XPG_1"/>
    <property type="match status" value="1"/>
</dbReference>
<evidence type="ECO:0000256" key="17">
    <source>
        <dbReference type="RuleBase" id="RU910737"/>
    </source>
</evidence>
<keyword evidence="10 17" id="KW-0269">Exonuclease</keyword>
<dbReference type="SUPFAM" id="SSF88723">
    <property type="entry name" value="PIN domain-like"/>
    <property type="match status" value="1"/>
</dbReference>
<gene>
    <name evidence="22" type="primary">EXO1</name>
</gene>
<evidence type="ECO:0000256" key="10">
    <source>
        <dbReference type="ARBA" id="ARBA00022839"/>
    </source>
</evidence>
<dbReference type="CTD" id="9156"/>
<sequence length="850" mass="94388">MGIHGLLQFIKEASEPVHVRKYKGQVVAVDTYCWLHKGAVACAEQLAKGEPTDKFEIFPSKKMGRKGKIWNHKAFKFTDEESKAWRVRYVGFCMKFVNMLLSHGIKPILVFDGCTLPSKKEVEKSRRERRQANLLKGKQLLREGKVSEARECFARSINITHAMAHRVIKAARSQGVDCLVAPYEADAQLAYLNKAGIVQAIITEDSDLLAFGCKKVILKMDQFGNGLEIDQARLGMCRQLGDVFTEEKFRYMCILSGCDYLSSLRGIGLAKACKVLRLANNPDIVKVIKKIGHYLRMNITVPEDYIKGFIQANNTFLYQLVFDPIRRKLIPLNAYEANIDPETLSYAGQYVDDSIALQIALGNKDINTFEQIDDYNPDTAAPAQSRSHSWNDKACQKSSHVNSIWHRNYCPRPELGIVPNATRLKENPSTVGIEQVISTKGLNLPRKSAIVKRPRSEELSEDDLLSQYSLSFTKKTKKNGCEGTESLNSSKIFIPGPVDGITIKKSLSTPPTTRNKFAAFLQRKNEESGAVVVPGTRSRFFCNSLDSMDCVSKKAENQPLDETAVTDKESTPNEADCLDGKKLIDENVADCLDGKKLIDENVAHNSSDQIPETVPVVADDDSQAFTTSKSSKFTRTISPPTLGTLRSCFSWPGSLGEFSRTPSLSPSTALQQFRRKGDSPSSQEVSDVYQVKSDGSGDEAHPLHKVDLSSQSQENIELSPCNLNASKLSQPCNKDSDSEVPGLYKSNSIDNLSTTKIKPLAPARVSGLSKKPASVPKRKHHNAENEPGLQIKINELWKNFGFKKDSEKLPSCKKPDPLSPVKDNIQLTPETEEDIFNKPGCAHVQRAVLQ</sequence>
<keyword evidence="5 17" id="KW-0479">Metal-binding</keyword>
<dbReference type="SMART" id="SM00279">
    <property type="entry name" value="HhH2"/>
    <property type="match status" value="1"/>
</dbReference>
<dbReference type="EC" id="3.1.-.-" evidence="17"/>
<evidence type="ECO:0000256" key="18">
    <source>
        <dbReference type="SAM" id="MobiDB-lite"/>
    </source>
</evidence>
<evidence type="ECO:0000256" key="7">
    <source>
        <dbReference type="ARBA" id="ARBA00022763"/>
    </source>
</evidence>
<dbReference type="InterPro" id="IPR029060">
    <property type="entry name" value="PIN-like_dom_sf"/>
</dbReference>
<dbReference type="AlphaFoldDB" id="A0A6P6BV84"/>
<evidence type="ECO:0000256" key="8">
    <source>
        <dbReference type="ARBA" id="ARBA00022769"/>
    </source>
</evidence>
<keyword evidence="6" id="KW-0255">Endonuclease</keyword>
<evidence type="ECO:0000259" key="19">
    <source>
        <dbReference type="SMART" id="SM00484"/>
    </source>
</evidence>
<dbReference type="InterPro" id="IPR006085">
    <property type="entry name" value="XPG_DNA_repair_N"/>
</dbReference>
<reference evidence="22" key="1">
    <citation type="submission" date="2025-08" db="UniProtKB">
        <authorList>
            <consortium name="RefSeq"/>
        </authorList>
    </citation>
    <scope>IDENTIFICATION</scope>
    <source>
        <tissue evidence="22">Kidney</tissue>
    </source>
</reference>
<evidence type="ECO:0000259" key="20">
    <source>
        <dbReference type="SMART" id="SM00485"/>
    </source>
</evidence>
<accession>A0A6P6BV84</accession>
<evidence type="ECO:0000256" key="9">
    <source>
        <dbReference type="ARBA" id="ARBA00022801"/>
    </source>
</evidence>
<keyword evidence="14 17" id="KW-0234">DNA repair</keyword>
<comment type="similarity">
    <text evidence="2 17">Belongs to the XPG/RAD2 endonuclease family. EXO1 subfamily.</text>
</comment>
<dbReference type="PANTHER" id="PTHR11081:SF8">
    <property type="entry name" value="EXONUCLEASE 1"/>
    <property type="match status" value="1"/>
</dbReference>
<dbReference type="Pfam" id="PF00867">
    <property type="entry name" value="XPG_I"/>
    <property type="match status" value="1"/>
</dbReference>
<keyword evidence="7 17" id="KW-0227">DNA damage</keyword>
<dbReference type="PRINTS" id="PR00853">
    <property type="entry name" value="XPGRADSUPER"/>
</dbReference>
<evidence type="ECO:0000313" key="22">
    <source>
        <dbReference type="RefSeq" id="XP_023378974.1"/>
    </source>
</evidence>
<evidence type="ECO:0000256" key="11">
    <source>
        <dbReference type="ARBA" id="ARBA00022842"/>
    </source>
</evidence>
<keyword evidence="9 17" id="KW-0378">Hydrolase</keyword>
<dbReference type="GO" id="GO:0035312">
    <property type="term" value="F:5'-3' DNA exonuclease activity"/>
    <property type="evidence" value="ECO:0007669"/>
    <property type="project" value="UniProtKB-UniRule"/>
</dbReference>
<feature type="domain" description="XPG N-terminal" evidence="20">
    <location>
        <begin position="1"/>
        <end position="133"/>
    </location>
</feature>
<feature type="domain" description="XPG-I" evidence="19">
    <location>
        <begin position="172"/>
        <end position="242"/>
    </location>
</feature>
<evidence type="ECO:0000256" key="3">
    <source>
        <dbReference type="ARBA" id="ARBA00020324"/>
    </source>
</evidence>